<proteinExistence type="inferred from homology"/>
<evidence type="ECO:0000313" key="9">
    <source>
        <dbReference type="Proteomes" id="UP001597267"/>
    </source>
</evidence>
<keyword evidence="9" id="KW-1185">Reference proteome</keyword>
<protein>
    <submittedName>
        <fullName evidence="8">Tannase/feruloyl esterase family alpha/beta hydrolase</fullName>
    </submittedName>
</protein>
<dbReference type="Gene3D" id="3.40.50.1820">
    <property type="entry name" value="alpha/beta hydrolase"/>
    <property type="match status" value="1"/>
</dbReference>
<dbReference type="Pfam" id="PF07519">
    <property type="entry name" value="Tannase"/>
    <property type="match status" value="2"/>
</dbReference>
<organism evidence="8 9">
    <name type="scientific">Agrilactobacillus yilanensis</name>
    <dbReference type="NCBI Taxonomy" id="2485997"/>
    <lineage>
        <taxon>Bacteria</taxon>
        <taxon>Bacillati</taxon>
        <taxon>Bacillota</taxon>
        <taxon>Bacilli</taxon>
        <taxon>Lactobacillales</taxon>
        <taxon>Lactobacillaceae</taxon>
        <taxon>Agrilactobacillus</taxon>
    </lineage>
</organism>
<evidence type="ECO:0000256" key="5">
    <source>
        <dbReference type="ARBA" id="ARBA00022801"/>
    </source>
</evidence>
<evidence type="ECO:0000256" key="3">
    <source>
        <dbReference type="ARBA" id="ARBA00022723"/>
    </source>
</evidence>
<dbReference type="InterPro" id="IPR011118">
    <property type="entry name" value="Tannase/feruloyl_esterase"/>
</dbReference>
<reference evidence="9" key="1">
    <citation type="journal article" date="2019" name="Int. J. Syst. Evol. Microbiol.">
        <title>The Global Catalogue of Microorganisms (GCM) 10K type strain sequencing project: providing services to taxonomists for standard genome sequencing and annotation.</title>
        <authorList>
            <consortium name="The Broad Institute Genomics Platform"/>
            <consortium name="The Broad Institute Genome Sequencing Center for Infectious Disease"/>
            <person name="Wu L."/>
            <person name="Ma J."/>
        </authorList>
    </citation>
    <scope>NUCLEOTIDE SEQUENCE [LARGE SCALE GENOMIC DNA]</scope>
    <source>
        <strain evidence="9">CCM 8896</strain>
    </source>
</reference>
<dbReference type="InterPro" id="IPR029058">
    <property type="entry name" value="AB_hydrolase_fold"/>
</dbReference>
<gene>
    <name evidence="8" type="ORF">ACFQ5M_06755</name>
</gene>
<dbReference type="PANTHER" id="PTHR33938:SF15">
    <property type="entry name" value="FERULOYL ESTERASE B-RELATED"/>
    <property type="match status" value="1"/>
</dbReference>
<keyword evidence="7" id="KW-1015">Disulfide bond</keyword>
<keyword evidence="4" id="KW-0732">Signal</keyword>
<name>A0ABW4J9C1_9LACO</name>
<keyword evidence="5 8" id="KW-0378">Hydrolase</keyword>
<evidence type="ECO:0000256" key="4">
    <source>
        <dbReference type="ARBA" id="ARBA00022729"/>
    </source>
</evidence>
<dbReference type="EMBL" id="JBHTOP010000022">
    <property type="protein sequence ID" value="MFD1671785.1"/>
    <property type="molecule type" value="Genomic_DNA"/>
</dbReference>
<dbReference type="SUPFAM" id="SSF53474">
    <property type="entry name" value="alpha/beta-Hydrolases"/>
    <property type="match status" value="1"/>
</dbReference>
<dbReference type="GO" id="GO:0016787">
    <property type="term" value="F:hydrolase activity"/>
    <property type="evidence" value="ECO:0007669"/>
    <property type="project" value="UniProtKB-KW"/>
</dbReference>
<accession>A0ABW4J9C1</accession>
<evidence type="ECO:0000256" key="2">
    <source>
        <dbReference type="ARBA" id="ARBA00022487"/>
    </source>
</evidence>
<keyword evidence="3" id="KW-0479">Metal-binding</keyword>
<evidence type="ECO:0000313" key="8">
    <source>
        <dbReference type="EMBL" id="MFD1671785.1"/>
    </source>
</evidence>
<comment type="similarity">
    <text evidence="1">Belongs to the tannase family.</text>
</comment>
<keyword evidence="2" id="KW-0719">Serine esterase</keyword>
<sequence length="470" mass="53420">MKEKIKLLKNFQYENTEVDSVQFIENNTDPITEAVGNTIPFYRVELTVHTPENTSFKVAVGLPIEKWWNGKFLGTGNGGAAGGIVEISIINGVSRGYVTANTDMGVSQDTNNDIGKIEVWKNYGYRSTHIMTQIGKQLCEYFYHQSPEHSYFMGGSTGGQQALSLAQRFPTDYDGIVCLSPAFNRVDLHTFFLWNWQHIHRRLPNGFNKDTLEKWHKIIIDKYVLEAEGKIGDNYLTHPHLISNPLKNTEMYTLAQEIFTNEEIDALFEIYEGPKDLLPHLAYFPGAELENLGLMDLSNKEQFAKDYFYVFRWALGENVDLLNTDIDELYVKTKAILAEHLDATSTNLDEFKANGGKLLNFVGSSDAIIPYQTIMNYYEEIKRVYSPQETQDFYRFSIIPGWGHIYGGPAILDIGMIGLKAIPRVAEHDVLSCLEAWVEKGITPTKFSGVHLKREENDLVFDYSIDSIVT</sequence>
<keyword evidence="6" id="KW-0106">Calcium</keyword>
<dbReference type="Proteomes" id="UP001597267">
    <property type="component" value="Unassembled WGS sequence"/>
</dbReference>
<dbReference type="RefSeq" id="WP_125713847.1">
    <property type="nucleotide sequence ID" value="NZ_JBHTOP010000022.1"/>
</dbReference>
<comment type="caution">
    <text evidence="8">The sequence shown here is derived from an EMBL/GenBank/DDBJ whole genome shotgun (WGS) entry which is preliminary data.</text>
</comment>
<evidence type="ECO:0000256" key="1">
    <source>
        <dbReference type="ARBA" id="ARBA00006249"/>
    </source>
</evidence>
<evidence type="ECO:0000256" key="7">
    <source>
        <dbReference type="ARBA" id="ARBA00023157"/>
    </source>
</evidence>
<evidence type="ECO:0000256" key="6">
    <source>
        <dbReference type="ARBA" id="ARBA00022837"/>
    </source>
</evidence>
<dbReference type="PANTHER" id="PTHR33938">
    <property type="entry name" value="FERULOYL ESTERASE B-RELATED"/>
    <property type="match status" value="1"/>
</dbReference>